<protein>
    <submittedName>
        <fullName evidence="2">Type IV pilin N-terminal domain-containing protein</fullName>
    </submittedName>
</protein>
<feature type="compositionally biased region" description="Low complexity" evidence="1">
    <location>
        <begin position="31"/>
        <end position="50"/>
    </location>
</feature>
<evidence type="ECO:0000256" key="1">
    <source>
        <dbReference type="SAM" id="MobiDB-lite"/>
    </source>
</evidence>
<evidence type="ECO:0000313" key="2">
    <source>
        <dbReference type="EMBL" id="MDS0283293.1"/>
    </source>
</evidence>
<sequence length="279" mass="28616">MDRRQLLRVSGLAVVTGLAGCLDDGSTGEQTGADPTTTAGGTATGTTDPTATERAAYQVPIRNLWSAYENENVTGMRASYHSESPYTVSESEVRFGNEISATNFSVVDRTDGNLTVAVEATVTEGDQTQSVEHAYELRREDGHWAIWRFVVGSPAALDDADSGGQGETDAPAAAFGFDYDGSATGNGDTGVLTITHSGGDAIDATTLSVRGDGIVDPADASAAVTASGTTWASATGEETVTAGTSVTVGVASDCDVRLVWEAPDGGMSVTLAQYDGPDA</sequence>
<feature type="region of interest" description="Disordered" evidence="1">
    <location>
        <begin position="21"/>
        <end position="50"/>
    </location>
</feature>
<comment type="caution">
    <text evidence="2">The sequence shown here is derived from an EMBL/GenBank/DDBJ whole genome shotgun (WGS) entry which is preliminary data.</text>
</comment>
<reference evidence="2 3" key="1">
    <citation type="submission" date="2022-06" db="EMBL/GenBank/DDBJ databases">
        <title>Halomicroarcula sp. a new haloarchaeum isolate from saline soil.</title>
        <authorList>
            <person name="Strakova D."/>
            <person name="Galisteo C."/>
            <person name="Sanchez-Porro C."/>
            <person name="Ventosa A."/>
        </authorList>
    </citation>
    <scope>NUCLEOTIDE SEQUENCE [LARGE SCALE GENOMIC DNA]</scope>
    <source>
        <strain evidence="2 3">S3CR25-11</strain>
    </source>
</reference>
<name>A0ABU2FRA6_9EURY</name>
<organism evidence="2 3">
    <name type="scientific">Haloarcula onubensis</name>
    <dbReference type="NCBI Taxonomy" id="2950539"/>
    <lineage>
        <taxon>Archaea</taxon>
        <taxon>Methanobacteriati</taxon>
        <taxon>Methanobacteriota</taxon>
        <taxon>Stenosarchaea group</taxon>
        <taxon>Halobacteria</taxon>
        <taxon>Halobacteriales</taxon>
        <taxon>Haloarculaceae</taxon>
        <taxon>Haloarcula</taxon>
    </lineage>
</organism>
<dbReference type="Proteomes" id="UP001268864">
    <property type="component" value="Unassembled WGS sequence"/>
</dbReference>
<evidence type="ECO:0000313" key="3">
    <source>
        <dbReference type="Proteomes" id="UP001268864"/>
    </source>
</evidence>
<gene>
    <name evidence="2" type="ORF">NDI86_14275</name>
</gene>
<dbReference type="PROSITE" id="PS51257">
    <property type="entry name" value="PROKAR_LIPOPROTEIN"/>
    <property type="match status" value="1"/>
</dbReference>
<accession>A0ABU2FRA6</accession>
<dbReference type="RefSeq" id="WP_310901125.1">
    <property type="nucleotide sequence ID" value="NZ_JAMQOS010000004.1"/>
</dbReference>
<keyword evidence="3" id="KW-1185">Reference proteome</keyword>
<proteinExistence type="predicted"/>
<dbReference type="EMBL" id="JAMQOS010000004">
    <property type="protein sequence ID" value="MDS0283293.1"/>
    <property type="molecule type" value="Genomic_DNA"/>
</dbReference>